<comment type="caution">
    <text evidence="7">The sequence shown here is derived from an EMBL/GenBank/DDBJ whole genome shotgun (WGS) entry which is preliminary data.</text>
</comment>
<dbReference type="AlphaFoldDB" id="A0A146GA88"/>
<proteinExistence type="predicted"/>
<evidence type="ECO:0000256" key="5">
    <source>
        <dbReference type="SAM" id="Phobius"/>
    </source>
</evidence>
<dbReference type="GO" id="GO:0016020">
    <property type="term" value="C:membrane"/>
    <property type="evidence" value="ECO:0007669"/>
    <property type="project" value="UniProtKB-SubCell"/>
</dbReference>
<feature type="transmembrane region" description="Helical" evidence="5">
    <location>
        <begin position="99"/>
        <end position="121"/>
    </location>
</feature>
<feature type="transmembrane region" description="Helical" evidence="5">
    <location>
        <begin position="267"/>
        <end position="284"/>
    </location>
</feature>
<evidence type="ECO:0000256" key="1">
    <source>
        <dbReference type="ARBA" id="ARBA00004141"/>
    </source>
</evidence>
<dbReference type="PANTHER" id="PTHR22911:SF6">
    <property type="entry name" value="SOLUTE CARRIER FAMILY 35 MEMBER G1"/>
    <property type="match status" value="1"/>
</dbReference>
<keyword evidence="2 5" id="KW-0812">Transmembrane</keyword>
<dbReference type="OrthoDB" id="3190463at2"/>
<reference evidence="8" key="1">
    <citation type="journal article" date="2017" name="Genome Announc.">
        <title>Draft Genome Sequence of Terrimicrobium sacchariphilum NM-5T, a Facultative Anaerobic Soil Bacterium of the Class Spartobacteria.</title>
        <authorList>
            <person name="Qiu Y.L."/>
            <person name="Tourlousse D.M."/>
            <person name="Matsuura N."/>
            <person name="Ohashi A."/>
            <person name="Sekiguchi Y."/>
        </authorList>
    </citation>
    <scope>NUCLEOTIDE SEQUENCE [LARGE SCALE GENOMIC DNA]</scope>
    <source>
        <strain evidence="8">NM-5</strain>
    </source>
</reference>
<feature type="domain" description="EamA" evidence="6">
    <location>
        <begin position="14"/>
        <end position="144"/>
    </location>
</feature>
<gene>
    <name evidence="7" type="ORF">TSACC_22576</name>
</gene>
<keyword evidence="8" id="KW-1185">Reference proteome</keyword>
<dbReference type="InParanoid" id="A0A146GA88"/>
<evidence type="ECO:0000259" key="6">
    <source>
        <dbReference type="Pfam" id="PF00892"/>
    </source>
</evidence>
<evidence type="ECO:0000256" key="2">
    <source>
        <dbReference type="ARBA" id="ARBA00022692"/>
    </source>
</evidence>
<dbReference type="Pfam" id="PF00892">
    <property type="entry name" value="EamA"/>
    <property type="match status" value="2"/>
</dbReference>
<keyword evidence="4 5" id="KW-0472">Membrane</keyword>
<feature type="transmembrane region" description="Helical" evidence="5">
    <location>
        <begin position="154"/>
        <end position="173"/>
    </location>
</feature>
<evidence type="ECO:0000256" key="4">
    <source>
        <dbReference type="ARBA" id="ARBA00023136"/>
    </source>
</evidence>
<dbReference type="Proteomes" id="UP000076023">
    <property type="component" value="Unassembled WGS sequence"/>
</dbReference>
<feature type="transmembrane region" description="Helical" evidence="5">
    <location>
        <begin position="38"/>
        <end position="61"/>
    </location>
</feature>
<feature type="transmembrane region" description="Helical" evidence="5">
    <location>
        <begin position="185"/>
        <end position="207"/>
    </location>
</feature>
<evidence type="ECO:0000313" key="7">
    <source>
        <dbReference type="EMBL" id="GAT34152.1"/>
    </source>
</evidence>
<dbReference type="SUPFAM" id="SSF103481">
    <property type="entry name" value="Multidrug resistance efflux transporter EmrE"/>
    <property type="match status" value="2"/>
</dbReference>
<dbReference type="RefSeq" id="WP_075079810.1">
    <property type="nucleotide sequence ID" value="NZ_BDCO01000002.1"/>
</dbReference>
<protein>
    <submittedName>
        <fullName evidence="7">Permease of the drug/metabolite transporter (DMT) superfamily</fullName>
    </submittedName>
</protein>
<feature type="transmembrane region" description="Helical" evidence="5">
    <location>
        <begin position="128"/>
        <end position="148"/>
    </location>
</feature>
<sequence length="310" mass="33430">MGNDRQKSQGDLESGIALITAAFFCASVMSAFSKEATGVSPLLLLFLQYGISFLVFVPPVLKQGPGLLKTSHLRLHAFRSIAGSICQLLFFIAVKSISLLDAVLLSNAAPLFIPLVVLIWFRKTVQPLVWLSLFIGLVGICLIIKPGPEMFRNPASLIALAAAVFSAIALVATNKLSETEPPTRILFYNFGISTVLLAPVCAFAWKPPTAQEWMLLVAVGLSYALTQYLIILAYRHASAAQISPFNYTVVIFSGILGWIFFGNVPDFISLLGTLLICAGGILSIRAGHPEGRGHAFGSGHWHLFGKPKTS</sequence>
<keyword evidence="3 5" id="KW-1133">Transmembrane helix</keyword>
<dbReference type="InterPro" id="IPR000620">
    <property type="entry name" value="EamA_dom"/>
</dbReference>
<dbReference type="STRING" id="690879.TSACC_22576"/>
<evidence type="ECO:0000313" key="8">
    <source>
        <dbReference type="Proteomes" id="UP000076023"/>
    </source>
</evidence>
<feature type="transmembrane region" description="Helical" evidence="5">
    <location>
        <begin position="245"/>
        <end position="261"/>
    </location>
</feature>
<dbReference type="InterPro" id="IPR037185">
    <property type="entry name" value="EmrE-like"/>
</dbReference>
<evidence type="ECO:0000256" key="3">
    <source>
        <dbReference type="ARBA" id="ARBA00022989"/>
    </source>
</evidence>
<name>A0A146GA88_TERSA</name>
<dbReference type="EMBL" id="BDCO01000002">
    <property type="protein sequence ID" value="GAT34152.1"/>
    <property type="molecule type" value="Genomic_DNA"/>
</dbReference>
<feature type="transmembrane region" description="Helical" evidence="5">
    <location>
        <begin position="12"/>
        <end position="32"/>
    </location>
</feature>
<accession>A0A146GA88</accession>
<dbReference type="PANTHER" id="PTHR22911">
    <property type="entry name" value="ACYL-MALONYL CONDENSING ENZYME-RELATED"/>
    <property type="match status" value="1"/>
</dbReference>
<organism evidence="7 8">
    <name type="scientific">Terrimicrobium sacchariphilum</name>
    <dbReference type="NCBI Taxonomy" id="690879"/>
    <lineage>
        <taxon>Bacteria</taxon>
        <taxon>Pseudomonadati</taxon>
        <taxon>Verrucomicrobiota</taxon>
        <taxon>Terrimicrobiia</taxon>
        <taxon>Terrimicrobiales</taxon>
        <taxon>Terrimicrobiaceae</taxon>
        <taxon>Terrimicrobium</taxon>
    </lineage>
</organism>
<comment type="subcellular location">
    <subcellularLocation>
        <location evidence="1">Membrane</location>
        <topology evidence="1">Multi-pass membrane protein</topology>
    </subcellularLocation>
</comment>
<feature type="transmembrane region" description="Helical" evidence="5">
    <location>
        <begin position="213"/>
        <end position="233"/>
    </location>
</feature>
<feature type="domain" description="EamA" evidence="6">
    <location>
        <begin position="156"/>
        <end position="283"/>
    </location>
</feature>